<accession>A0ABU1WCI1</accession>
<dbReference type="SUPFAM" id="SSF52025">
    <property type="entry name" value="PA domain"/>
    <property type="match status" value="1"/>
</dbReference>
<evidence type="ECO:0000256" key="3">
    <source>
        <dbReference type="SAM" id="SignalP"/>
    </source>
</evidence>
<dbReference type="EMBL" id="JAVDVY010000002">
    <property type="protein sequence ID" value="MDR7135303.1"/>
    <property type="molecule type" value="Genomic_DNA"/>
</dbReference>
<feature type="signal peptide" evidence="3">
    <location>
        <begin position="1"/>
        <end position="27"/>
    </location>
</feature>
<evidence type="ECO:0000313" key="5">
    <source>
        <dbReference type="EMBL" id="MDR7135303.1"/>
    </source>
</evidence>
<evidence type="ECO:0000256" key="2">
    <source>
        <dbReference type="ARBA" id="ARBA00023180"/>
    </source>
</evidence>
<dbReference type="PANTHER" id="PTHR22702">
    <property type="entry name" value="PROTEASE-ASSOCIATED DOMAIN-CONTAINING PROTEIN"/>
    <property type="match status" value="1"/>
</dbReference>
<name>A0ABU1WCI1_9GAMM</name>
<dbReference type="Pfam" id="PF02225">
    <property type="entry name" value="PA"/>
    <property type="match status" value="1"/>
</dbReference>
<dbReference type="InterPro" id="IPR003137">
    <property type="entry name" value="PA_domain"/>
</dbReference>
<proteinExistence type="predicted"/>
<dbReference type="InterPro" id="IPR046450">
    <property type="entry name" value="PA_dom_sf"/>
</dbReference>
<feature type="chain" id="PRO_5046707107" description="PA domain-containing protein" evidence="3">
    <location>
        <begin position="28"/>
        <end position="563"/>
    </location>
</feature>
<reference evidence="5 6" key="1">
    <citation type="submission" date="2023-07" db="EMBL/GenBank/DDBJ databases">
        <title>Sorghum-associated microbial communities from plants grown in Nebraska, USA.</title>
        <authorList>
            <person name="Schachtman D."/>
        </authorList>
    </citation>
    <scope>NUCLEOTIDE SEQUENCE [LARGE SCALE GENOMIC DNA]</scope>
    <source>
        <strain evidence="5 6">BE198</strain>
    </source>
</reference>
<dbReference type="Proteomes" id="UP001251524">
    <property type="component" value="Unassembled WGS sequence"/>
</dbReference>
<comment type="caution">
    <text evidence="5">The sequence shown here is derived from an EMBL/GenBank/DDBJ whole genome shotgun (WGS) entry which is preliminary data.</text>
</comment>
<evidence type="ECO:0000256" key="1">
    <source>
        <dbReference type="ARBA" id="ARBA00022729"/>
    </source>
</evidence>
<keyword evidence="2" id="KW-0325">Glycoprotein</keyword>
<sequence length="563" mass="57100">MRASTRNSLSVLALGIACALLPLAASADATIVINNTNAPGVGFNDPTPAAPVGGNTGTTLGQQRLIAFSHAANIWGSTLDSAVPITINARFTPLTCTATGAVLGSAGATSVYGQAPGMPFQDSWYGSALANRLYGADLDPTIADINANFNSNLGNVGCLTGTFFYLGLDGNHGANIDFVVTLLHEMGHGLGFQTFTNGSTGVPFAGVLSAADHFLLDNSTAKTWYQMTNAERVASAVGVNKLVWNGTHVTASVPEVLSGTPRLLVNSPAAIAGTYAVGTADFGPALSASGLAGDVVLGVDSGGGGLTDGCAPISNVVAGKIALVDRGVCTFTIKVKNAQNAGAIGVLVADNVAAPVTGLGGADATITIPSVRISLASGNVIKAALAGNTVNATLGVDTNVRAGADAQDRALMYTPAIFAGGSSVSHWDTTATRNQLMEPSISADLTHSVDVPQDLTLAQMRDMGWYPDGDLDGVPDDEGDACPDTRIRGGNVVIDSCNSGVANALFPNGCSIMDEVAKCEAAAVTHEGFTACVTQYTSTLRKGLISNKDKASIQRCAAKAAIP</sequence>
<feature type="domain" description="PA" evidence="4">
    <location>
        <begin position="306"/>
        <end position="380"/>
    </location>
</feature>
<organism evidence="5 6">
    <name type="scientific">Lysobacter niastensis</name>
    <dbReference type="NCBI Taxonomy" id="380629"/>
    <lineage>
        <taxon>Bacteria</taxon>
        <taxon>Pseudomonadati</taxon>
        <taxon>Pseudomonadota</taxon>
        <taxon>Gammaproteobacteria</taxon>
        <taxon>Lysobacterales</taxon>
        <taxon>Lysobacteraceae</taxon>
        <taxon>Lysobacter</taxon>
    </lineage>
</organism>
<keyword evidence="6" id="KW-1185">Reference proteome</keyword>
<dbReference type="PANTHER" id="PTHR22702:SF1">
    <property type="entry name" value="PROTEASE-ASSOCIATED DOMAIN-CONTAINING PROTEIN 1"/>
    <property type="match status" value="1"/>
</dbReference>
<dbReference type="Gene3D" id="3.50.30.30">
    <property type="match status" value="1"/>
</dbReference>
<gene>
    <name evidence="5" type="ORF">J2X06_002512</name>
</gene>
<evidence type="ECO:0000259" key="4">
    <source>
        <dbReference type="Pfam" id="PF02225"/>
    </source>
</evidence>
<dbReference type="PROSITE" id="PS51257">
    <property type="entry name" value="PROKAR_LIPOPROTEIN"/>
    <property type="match status" value="1"/>
</dbReference>
<dbReference type="CDD" id="cd04818">
    <property type="entry name" value="PA_subtilisin_1"/>
    <property type="match status" value="1"/>
</dbReference>
<keyword evidence="1 3" id="KW-0732">Signal</keyword>
<protein>
    <recommendedName>
        <fullName evidence="4">PA domain-containing protein</fullName>
    </recommendedName>
</protein>
<dbReference type="RefSeq" id="WP_310062898.1">
    <property type="nucleotide sequence ID" value="NZ_JAVDVY010000002.1"/>
</dbReference>
<evidence type="ECO:0000313" key="6">
    <source>
        <dbReference type="Proteomes" id="UP001251524"/>
    </source>
</evidence>